<protein>
    <submittedName>
        <fullName evidence="9">Undecaprenyl/decaprenyl-phosphate alpha-N-acetylglucosaminyl 1-phosphate transferase</fullName>
    </submittedName>
</protein>
<feature type="transmembrane region" description="Helical" evidence="8">
    <location>
        <begin position="351"/>
        <end position="371"/>
    </location>
</feature>
<feature type="transmembrane region" description="Helical" evidence="8">
    <location>
        <begin position="116"/>
        <end position="138"/>
    </location>
</feature>
<organism evidence="9 10">
    <name type="scientific">Corynebacterium sanguinis</name>
    <dbReference type="NCBI Taxonomy" id="2594913"/>
    <lineage>
        <taxon>Bacteria</taxon>
        <taxon>Bacillati</taxon>
        <taxon>Actinomycetota</taxon>
        <taxon>Actinomycetes</taxon>
        <taxon>Mycobacteriales</taxon>
        <taxon>Corynebacteriaceae</taxon>
        <taxon>Corynebacterium</taxon>
    </lineage>
</organism>
<dbReference type="GO" id="GO:0071555">
    <property type="term" value="P:cell wall organization"/>
    <property type="evidence" value="ECO:0007669"/>
    <property type="project" value="TreeGrafter"/>
</dbReference>
<keyword evidence="6 8" id="KW-0472">Membrane</keyword>
<evidence type="ECO:0000256" key="4">
    <source>
        <dbReference type="ARBA" id="ARBA00022692"/>
    </source>
</evidence>
<name>A0A6C1TWW4_9CORY</name>
<dbReference type="InterPro" id="IPR000715">
    <property type="entry name" value="Glycosyl_transferase_4"/>
</dbReference>
<comment type="subcellular location">
    <subcellularLocation>
        <location evidence="1">Cell membrane</location>
        <topology evidence="1">Multi-pass membrane protein</topology>
    </subcellularLocation>
</comment>
<evidence type="ECO:0000256" key="2">
    <source>
        <dbReference type="ARBA" id="ARBA00022475"/>
    </source>
</evidence>
<feature type="binding site" evidence="7">
    <location>
        <position position="169"/>
    </location>
    <ligand>
        <name>Mg(2+)</name>
        <dbReference type="ChEBI" id="CHEBI:18420"/>
    </ligand>
</feature>
<feature type="binding site" evidence="7">
    <location>
        <position position="237"/>
    </location>
    <ligand>
        <name>Mg(2+)</name>
        <dbReference type="ChEBI" id="CHEBI:18420"/>
    </ligand>
</feature>
<accession>A0A6C1TWW4</accession>
<dbReference type="RefSeq" id="WP_144318422.1">
    <property type="nucleotide sequence ID" value="NZ_CP038157.1"/>
</dbReference>
<comment type="caution">
    <text evidence="9">The sequence shown here is derived from an EMBL/GenBank/DDBJ whole genome shotgun (WGS) entry which is preliminary data.</text>
</comment>
<feature type="transmembrane region" description="Helical" evidence="8">
    <location>
        <begin position="84"/>
        <end position="104"/>
    </location>
</feature>
<keyword evidence="2" id="KW-1003">Cell membrane</keyword>
<dbReference type="OrthoDB" id="9783652at2"/>
<dbReference type="CDD" id="cd06853">
    <property type="entry name" value="GT_WecA_like"/>
    <property type="match status" value="1"/>
</dbReference>
<dbReference type="GeneID" id="74902783"/>
<dbReference type="PANTHER" id="PTHR22926:SF3">
    <property type="entry name" value="UNDECAPRENYL-PHOSPHATE ALPHA-N-ACETYLGLUCOSAMINYL 1-PHOSPHATE TRANSFERASE"/>
    <property type="match status" value="1"/>
</dbReference>
<evidence type="ECO:0000256" key="6">
    <source>
        <dbReference type="ARBA" id="ARBA00023136"/>
    </source>
</evidence>
<feature type="transmembrane region" description="Helical" evidence="8">
    <location>
        <begin position="12"/>
        <end position="33"/>
    </location>
</feature>
<keyword evidence="4 8" id="KW-0812">Transmembrane</keyword>
<dbReference type="GO" id="GO:0005886">
    <property type="term" value="C:plasma membrane"/>
    <property type="evidence" value="ECO:0007669"/>
    <property type="project" value="UniProtKB-SubCell"/>
</dbReference>
<feature type="transmembrane region" description="Helical" evidence="8">
    <location>
        <begin position="177"/>
        <end position="194"/>
    </location>
</feature>
<evidence type="ECO:0000313" key="10">
    <source>
        <dbReference type="Proteomes" id="UP000336646"/>
    </source>
</evidence>
<evidence type="ECO:0000256" key="7">
    <source>
        <dbReference type="PIRSR" id="PIRSR600715-1"/>
    </source>
</evidence>
<comment type="cofactor">
    <cofactor evidence="7">
        <name>Mg(2+)</name>
        <dbReference type="ChEBI" id="CHEBI:18420"/>
    </cofactor>
</comment>
<dbReference type="AlphaFoldDB" id="A0A6C1TWW4"/>
<evidence type="ECO:0000256" key="3">
    <source>
        <dbReference type="ARBA" id="ARBA00022679"/>
    </source>
</evidence>
<reference evidence="9 10" key="1">
    <citation type="submission" date="2018-12" db="EMBL/GenBank/DDBJ databases">
        <title>Corynebacterium sanguinis sp. nov., a clinically-associated and environmental corynebacterium.</title>
        <authorList>
            <person name="Gonzales-Siles L."/>
            <person name="Jaen-Luchoro D."/>
            <person name="Cardew S."/>
            <person name="Inganas E."/>
            <person name="Ohlen M."/>
            <person name="Jensie-Markopolous S."/>
            <person name="Pinyeiro-Iglesias B."/>
            <person name="Molin K."/>
            <person name="Skovbjerg S."/>
            <person name="Svensson-Stadler L."/>
            <person name="Funke G."/>
            <person name="Moore E.R.B."/>
        </authorList>
    </citation>
    <scope>NUCLEOTIDE SEQUENCE [LARGE SCALE GENOMIC DNA]</scope>
    <source>
        <strain evidence="9 10">58734</strain>
    </source>
</reference>
<proteinExistence type="predicted"/>
<feature type="transmembrane region" description="Helical" evidence="8">
    <location>
        <begin position="54"/>
        <end position="72"/>
    </location>
</feature>
<gene>
    <name evidence="9" type="ORF">EKI59_10185</name>
</gene>
<evidence type="ECO:0000256" key="5">
    <source>
        <dbReference type="ARBA" id="ARBA00022989"/>
    </source>
</evidence>
<feature type="transmembrane region" description="Helical" evidence="8">
    <location>
        <begin position="238"/>
        <end position="256"/>
    </location>
</feature>
<feature type="transmembrane region" description="Helical" evidence="8">
    <location>
        <begin position="326"/>
        <end position="345"/>
    </location>
</feature>
<feature type="transmembrane region" description="Helical" evidence="8">
    <location>
        <begin position="150"/>
        <end position="170"/>
    </location>
</feature>
<feature type="transmembrane region" description="Helical" evidence="8">
    <location>
        <begin position="268"/>
        <end position="294"/>
    </location>
</feature>
<keyword evidence="3 9" id="KW-0808">Transferase</keyword>
<evidence type="ECO:0000256" key="8">
    <source>
        <dbReference type="SAM" id="Phobius"/>
    </source>
</evidence>
<dbReference type="GO" id="GO:0046872">
    <property type="term" value="F:metal ion binding"/>
    <property type="evidence" value="ECO:0007669"/>
    <property type="project" value="UniProtKB-KW"/>
</dbReference>
<evidence type="ECO:0000256" key="1">
    <source>
        <dbReference type="ARBA" id="ARBA00004651"/>
    </source>
</evidence>
<sequence length="382" mass="39120">MGGAGVPLRELGLVLLVAAAITYLATGVVRSVLVRTGRIAEIRTRDVHTQPTPSLGGLAMFTGFVSAVFLAQQLPALTRGFAPVTPEMTAVLAGAFAIVVVGLVDDLYELGAATKFLGQCFAAVLMSFLGLTFTVFFVPFGSGTTFILDQVQGMMVASLFTVVLVNAVNFVDGIDGLAAGLGMIAGGAILLYSLTILHDQGGAVSAYPPAIICAGLVGICAGFLPHNFEPARIFMGDSGAMLIGLLLAAASISASGKINLSLYGAADFIALISPVMVVLAAVALPVIDLVWAVIRRAAKGQSPTTADAGHIHHRLLALGHTHRRTVLVLYAWVSAVAFGAVSFSIAPAGIALAMTVVAVVGAAALTAVPLMRGRRSAASVTR</sequence>
<dbReference type="Pfam" id="PF00953">
    <property type="entry name" value="Glycos_transf_4"/>
    <property type="match status" value="1"/>
</dbReference>
<keyword evidence="7" id="KW-0460">Magnesium</keyword>
<dbReference type="EMBL" id="RXIR01000027">
    <property type="protein sequence ID" value="TVS26666.1"/>
    <property type="molecule type" value="Genomic_DNA"/>
</dbReference>
<dbReference type="GO" id="GO:0009103">
    <property type="term" value="P:lipopolysaccharide biosynthetic process"/>
    <property type="evidence" value="ECO:0007669"/>
    <property type="project" value="TreeGrafter"/>
</dbReference>
<dbReference type="GO" id="GO:0044038">
    <property type="term" value="P:cell wall macromolecule biosynthetic process"/>
    <property type="evidence" value="ECO:0007669"/>
    <property type="project" value="TreeGrafter"/>
</dbReference>
<feature type="transmembrane region" description="Helical" evidence="8">
    <location>
        <begin position="206"/>
        <end position="226"/>
    </location>
</feature>
<dbReference type="Proteomes" id="UP000336646">
    <property type="component" value="Unassembled WGS sequence"/>
</dbReference>
<keyword evidence="5 8" id="KW-1133">Transmembrane helix</keyword>
<dbReference type="GO" id="GO:0016780">
    <property type="term" value="F:phosphotransferase activity, for other substituted phosphate groups"/>
    <property type="evidence" value="ECO:0007669"/>
    <property type="project" value="InterPro"/>
</dbReference>
<keyword evidence="7" id="KW-0479">Metal-binding</keyword>
<dbReference type="PANTHER" id="PTHR22926">
    <property type="entry name" value="PHOSPHO-N-ACETYLMURAMOYL-PENTAPEPTIDE-TRANSFERASE"/>
    <property type="match status" value="1"/>
</dbReference>
<evidence type="ECO:0000313" key="9">
    <source>
        <dbReference type="EMBL" id="TVS26666.1"/>
    </source>
</evidence>